<keyword evidence="4" id="KW-1185">Reference proteome</keyword>
<protein>
    <submittedName>
        <fullName evidence="3">Uncharacterized protein</fullName>
    </submittedName>
</protein>
<accession>A0A210QC77</accession>
<organism evidence="3 4">
    <name type="scientific">Mizuhopecten yessoensis</name>
    <name type="common">Japanese scallop</name>
    <name type="synonym">Patinopecten yessoensis</name>
    <dbReference type="NCBI Taxonomy" id="6573"/>
    <lineage>
        <taxon>Eukaryota</taxon>
        <taxon>Metazoa</taxon>
        <taxon>Spiralia</taxon>
        <taxon>Lophotrochozoa</taxon>
        <taxon>Mollusca</taxon>
        <taxon>Bivalvia</taxon>
        <taxon>Autobranchia</taxon>
        <taxon>Pteriomorphia</taxon>
        <taxon>Pectinida</taxon>
        <taxon>Pectinoidea</taxon>
        <taxon>Pectinidae</taxon>
        <taxon>Mizuhopecten</taxon>
    </lineage>
</organism>
<sequence>MKVFLLCFLFVGANAAGFWDSLHHGLANIEEELASTVSAILSPLLGDEWANYLGPLVVKVAERAAIRFIGKRDVPQKVTIKDVLHNGARALEQMFDDYATDLQHYHEEIASLAYLKGDVNQFFAEMQDSKRKDVGQAQTVEALDTLLHLDSDSPGTGYPASPRLRQPRHWIPCFTSTSSESQGTGYPASPLLRQPRHWIPCFTSTQTAKALDTLLYLDSDSPGAGYPASPLLRQPRYWIPCFTSTHTAQALDTRLHLDSDSPGAGYPASPRLSQPRRWIP</sequence>
<feature type="region of interest" description="Disordered" evidence="1">
    <location>
        <begin position="259"/>
        <end position="280"/>
    </location>
</feature>
<evidence type="ECO:0000256" key="1">
    <source>
        <dbReference type="SAM" id="MobiDB-lite"/>
    </source>
</evidence>
<reference evidence="3 4" key="1">
    <citation type="journal article" date="2017" name="Nat. Ecol. Evol.">
        <title>Scallop genome provides insights into evolution of bilaterian karyotype and development.</title>
        <authorList>
            <person name="Wang S."/>
            <person name="Zhang J."/>
            <person name="Jiao W."/>
            <person name="Li J."/>
            <person name="Xun X."/>
            <person name="Sun Y."/>
            <person name="Guo X."/>
            <person name="Huan P."/>
            <person name="Dong B."/>
            <person name="Zhang L."/>
            <person name="Hu X."/>
            <person name="Sun X."/>
            <person name="Wang J."/>
            <person name="Zhao C."/>
            <person name="Wang Y."/>
            <person name="Wang D."/>
            <person name="Huang X."/>
            <person name="Wang R."/>
            <person name="Lv J."/>
            <person name="Li Y."/>
            <person name="Zhang Z."/>
            <person name="Liu B."/>
            <person name="Lu W."/>
            <person name="Hui Y."/>
            <person name="Liang J."/>
            <person name="Zhou Z."/>
            <person name="Hou R."/>
            <person name="Li X."/>
            <person name="Liu Y."/>
            <person name="Li H."/>
            <person name="Ning X."/>
            <person name="Lin Y."/>
            <person name="Zhao L."/>
            <person name="Xing Q."/>
            <person name="Dou J."/>
            <person name="Li Y."/>
            <person name="Mao J."/>
            <person name="Guo H."/>
            <person name="Dou H."/>
            <person name="Li T."/>
            <person name="Mu C."/>
            <person name="Jiang W."/>
            <person name="Fu Q."/>
            <person name="Fu X."/>
            <person name="Miao Y."/>
            <person name="Liu J."/>
            <person name="Yu Q."/>
            <person name="Li R."/>
            <person name="Liao H."/>
            <person name="Li X."/>
            <person name="Kong Y."/>
            <person name="Jiang Z."/>
            <person name="Chourrout D."/>
            <person name="Li R."/>
            <person name="Bao Z."/>
        </authorList>
    </citation>
    <scope>NUCLEOTIDE SEQUENCE [LARGE SCALE GENOMIC DNA]</scope>
    <source>
        <strain evidence="3 4">PY_sf001</strain>
    </source>
</reference>
<name>A0A210QC77_MIZYE</name>
<feature type="chain" id="PRO_5013075172" evidence="2">
    <location>
        <begin position="16"/>
        <end position="280"/>
    </location>
</feature>
<gene>
    <name evidence="3" type="ORF">KP79_PYT01436</name>
</gene>
<dbReference type="AlphaFoldDB" id="A0A210QC77"/>
<evidence type="ECO:0000256" key="2">
    <source>
        <dbReference type="SAM" id="SignalP"/>
    </source>
</evidence>
<evidence type="ECO:0000313" key="4">
    <source>
        <dbReference type="Proteomes" id="UP000242188"/>
    </source>
</evidence>
<proteinExistence type="predicted"/>
<evidence type="ECO:0000313" key="3">
    <source>
        <dbReference type="EMBL" id="OWF46311.1"/>
    </source>
</evidence>
<keyword evidence="2" id="KW-0732">Signal</keyword>
<dbReference type="EMBL" id="NEDP02004201">
    <property type="protein sequence ID" value="OWF46311.1"/>
    <property type="molecule type" value="Genomic_DNA"/>
</dbReference>
<feature type="signal peptide" evidence="2">
    <location>
        <begin position="1"/>
        <end position="15"/>
    </location>
</feature>
<dbReference type="Proteomes" id="UP000242188">
    <property type="component" value="Unassembled WGS sequence"/>
</dbReference>
<comment type="caution">
    <text evidence="3">The sequence shown here is derived from an EMBL/GenBank/DDBJ whole genome shotgun (WGS) entry which is preliminary data.</text>
</comment>